<name>H2AUZ0_KAZAF</name>
<keyword evidence="2" id="KW-1185">Reference proteome</keyword>
<gene>
    <name evidence="1" type="primary">KAFR0E00360</name>
    <name evidence="1" type="ORF">KAFR_0E00360</name>
</gene>
<dbReference type="AlphaFoldDB" id="H2AUZ0"/>
<proteinExistence type="predicted"/>
<dbReference type="Proteomes" id="UP000005220">
    <property type="component" value="Chromosome 5"/>
</dbReference>
<dbReference type="EMBL" id="HE650825">
    <property type="protein sequence ID" value="CCF58190.1"/>
    <property type="molecule type" value="Genomic_DNA"/>
</dbReference>
<dbReference type="HOGENOM" id="CLU_1731736_0_0_1"/>
<evidence type="ECO:0000313" key="2">
    <source>
        <dbReference type="Proteomes" id="UP000005220"/>
    </source>
</evidence>
<evidence type="ECO:0000313" key="1">
    <source>
        <dbReference type="EMBL" id="CCF58190.1"/>
    </source>
</evidence>
<dbReference type="RefSeq" id="XP_003957325.1">
    <property type="nucleotide sequence ID" value="XM_003957276.1"/>
</dbReference>
<protein>
    <submittedName>
        <fullName evidence="1">Uncharacterized protein</fullName>
    </submittedName>
</protein>
<dbReference type="GeneID" id="13884055"/>
<dbReference type="KEGG" id="kaf:KAFR_0E00360"/>
<dbReference type="InParanoid" id="H2AUZ0"/>
<accession>H2AUZ0</accession>
<sequence>MLSYYNQLGIKRDHFEIESPFPEPNIKRVKLTPYGNNHTTASHQISSYNIIPNSNNNENHNTQIENRPRHQTSMLMTPSPSPSLYNRPIINNNNNKVSDNAIYSDEPYSEVEDYMMKGYYEANDVTNHYSVYDQTNEELTMQNNDCEMDLN</sequence>
<organism evidence="1 2">
    <name type="scientific">Kazachstania africana (strain ATCC 22294 / BCRC 22015 / CBS 2517 / CECT 1963 / NBRC 1671 / NRRL Y-8276)</name>
    <name type="common">Yeast</name>
    <name type="synonym">Kluyveromyces africanus</name>
    <dbReference type="NCBI Taxonomy" id="1071382"/>
    <lineage>
        <taxon>Eukaryota</taxon>
        <taxon>Fungi</taxon>
        <taxon>Dikarya</taxon>
        <taxon>Ascomycota</taxon>
        <taxon>Saccharomycotina</taxon>
        <taxon>Saccharomycetes</taxon>
        <taxon>Saccharomycetales</taxon>
        <taxon>Saccharomycetaceae</taxon>
        <taxon>Kazachstania</taxon>
    </lineage>
</organism>
<reference evidence="1 2" key="1">
    <citation type="journal article" date="2011" name="Proc. Natl. Acad. Sci. U.S.A.">
        <title>Evolutionary erosion of yeast sex chromosomes by mating-type switching accidents.</title>
        <authorList>
            <person name="Gordon J.L."/>
            <person name="Armisen D."/>
            <person name="Proux-Wera E."/>
            <person name="Oheigeartaigh S.S."/>
            <person name="Byrne K.P."/>
            <person name="Wolfe K.H."/>
        </authorList>
    </citation>
    <scope>NUCLEOTIDE SEQUENCE [LARGE SCALE GENOMIC DNA]</scope>
    <source>
        <strain evidence="2">ATCC 22294 / BCRC 22015 / CBS 2517 / CECT 1963 / NBRC 1671 / NRRL Y-8276</strain>
    </source>
</reference>